<dbReference type="RefSeq" id="WP_096458875.1">
    <property type="nucleotide sequence ID" value="NZ_AP017369.1"/>
</dbReference>
<evidence type="ECO:0000313" key="3">
    <source>
        <dbReference type="EMBL" id="BAU97208.1"/>
    </source>
</evidence>
<feature type="signal peptide" evidence="1">
    <location>
        <begin position="1"/>
        <end position="24"/>
    </location>
</feature>
<accession>A0A169S6H3</accession>
<dbReference type="AlphaFoldDB" id="A0A169S6H3"/>
<evidence type="ECO:0000259" key="2">
    <source>
        <dbReference type="Pfam" id="PF04213"/>
    </source>
</evidence>
<evidence type="ECO:0000256" key="1">
    <source>
        <dbReference type="SAM" id="SignalP"/>
    </source>
</evidence>
<dbReference type="InterPro" id="IPR006311">
    <property type="entry name" value="TAT_signal"/>
</dbReference>
<sequence>MSQKFSRRAIAALTAAAISTSAFTAVAPAALAAPIAAVATTDDVAVVTAENSLDWGFKASWRNYVTGPWTAGTVDATEGATVNEDGTYNFTLGSGSTYDADSEQGQLNYEGTVRFASALHGFDITLANPQIIVDGATATLTAELSDSAAPEDTATSRVEVAEFSLAAPEVVETKTAFSYTWTEATGTFLETLQPAELSRYAGQETDALSFSITVDKEKEVVTGSSPSFLTSILNFLQQLASPLLKLFGSLSS</sequence>
<gene>
    <name evidence="3" type="ORF">N24_2946</name>
</gene>
<proteinExistence type="predicted"/>
<dbReference type="Pfam" id="PF04213">
    <property type="entry name" value="HtaA"/>
    <property type="match status" value="1"/>
</dbReference>
<protein>
    <recommendedName>
        <fullName evidence="2">Htaa domain-containing protein</fullName>
    </recommendedName>
</protein>
<dbReference type="KEGG" id="csur:N24_2946"/>
<feature type="domain" description="Htaa" evidence="2">
    <location>
        <begin position="51"/>
        <end position="210"/>
    </location>
</feature>
<reference evidence="3 4" key="1">
    <citation type="submission" date="2016-02" db="EMBL/GenBank/DDBJ databases">
        <title>Corynebacterium glutamicum N24 whole genome sequencing project.</title>
        <authorList>
            <person name="Matsutani M."/>
            <person name="Nangtapong N."/>
            <person name="Yakushi T."/>
            <person name="Matsushita K."/>
        </authorList>
    </citation>
    <scope>NUCLEOTIDE SEQUENCE [LARGE SCALE GENOMIC DNA]</scope>
    <source>
        <strain evidence="3 4">N24</strain>
    </source>
</reference>
<keyword evidence="1" id="KW-0732">Signal</keyword>
<dbReference type="InterPro" id="IPR007331">
    <property type="entry name" value="Htaa"/>
</dbReference>
<evidence type="ECO:0000313" key="4">
    <source>
        <dbReference type="Proteomes" id="UP000218244"/>
    </source>
</evidence>
<organism evidence="3 4">
    <name type="scientific">Corynebacterium suranareeae</name>
    <dbReference type="NCBI Taxonomy" id="2506452"/>
    <lineage>
        <taxon>Bacteria</taxon>
        <taxon>Bacillati</taxon>
        <taxon>Actinomycetota</taxon>
        <taxon>Actinomycetes</taxon>
        <taxon>Mycobacteriales</taxon>
        <taxon>Corynebacteriaceae</taxon>
        <taxon>Corynebacterium</taxon>
    </lineage>
</organism>
<dbReference type="EMBL" id="AP017369">
    <property type="protein sequence ID" value="BAU97208.1"/>
    <property type="molecule type" value="Genomic_DNA"/>
</dbReference>
<dbReference type="Proteomes" id="UP000218244">
    <property type="component" value="Chromosome"/>
</dbReference>
<dbReference type="PROSITE" id="PS51318">
    <property type="entry name" value="TAT"/>
    <property type="match status" value="1"/>
</dbReference>
<name>A0A169S6H3_9CORY</name>
<feature type="chain" id="PRO_5038814211" description="Htaa domain-containing protein" evidence="1">
    <location>
        <begin position="25"/>
        <end position="252"/>
    </location>
</feature>
<keyword evidence="4" id="KW-1185">Reference proteome</keyword>